<accession>A0A1Y5S8H7</accession>
<reference evidence="1 2" key="1">
    <citation type="submission" date="2017-03" db="EMBL/GenBank/DDBJ databases">
        <authorList>
            <person name="Afonso C.L."/>
            <person name="Miller P.J."/>
            <person name="Scott M.A."/>
            <person name="Spackman E."/>
            <person name="Goraichik I."/>
            <person name="Dimitrov K.M."/>
            <person name="Suarez D.L."/>
            <person name="Swayne D.E."/>
        </authorList>
    </citation>
    <scope>NUCLEOTIDE SEQUENCE [LARGE SCALE GENOMIC DNA]</scope>
    <source>
        <strain evidence="1 2">CECT 8620</strain>
    </source>
</reference>
<gene>
    <name evidence="1" type="primary">dnaX_1</name>
    <name evidence="1" type="ORF">AQS8620_01169</name>
</gene>
<dbReference type="SUPFAM" id="SSF52540">
    <property type="entry name" value="P-loop containing nucleoside triphosphate hydrolases"/>
    <property type="match status" value="1"/>
</dbReference>
<keyword evidence="1" id="KW-0548">Nucleotidyltransferase</keyword>
<dbReference type="Gene3D" id="3.40.50.300">
    <property type="entry name" value="P-loop containing nucleotide triphosphate hydrolases"/>
    <property type="match status" value="1"/>
</dbReference>
<dbReference type="PANTHER" id="PTHR11669:SF8">
    <property type="entry name" value="DNA POLYMERASE III SUBUNIT DELTA"/>
    <property type="match status" value="1"/>
</dbReference>
<dbReference type="EMBL" id="FWFS01000004">
    <property type="protein sequence ID" value="SLN34857.1"/>
    <property type="molecule type" value="Genomic_DNA"/>
</dbReference>
<protein>
    <submittedName>
        <fullName evidence="1">DNA polymerase III subunit tau</fullName>
        <ecNumber evidence="1">2.7.7.7</ecNumber>
    </submittedName>
</protein>
<name>A0A1Y5S8H7_9RHOB</name>
<dbReference type="EC" id="2.7.7.7" evidence="1"/>
<dbReference type="InterPro" id="IPR027417">
    <property type="entry name" value="P-loop_NTPase"/>
</dbReference>
<keyword evidence="2" id="KW-1185">Reference proteome</keyword>
<dbReference type="OrthoDB" id="9811073at2"/>
<organism evidence="1 2">
    <name type="scientific">Aquimixticola soesokkakensis</name>
    <dbReference type="NCBI Taxonomy" id="1519096"/>
    <lineage>
        <taxon>Bacteria</taxon>
        <taxon>Pseudomonadati</taxon>
        <taxon>Pseudomonadota</taxon>
        <taxon>Alphaproteobacteria</taxon>
        <taxon>Rhodobacterales</taxon>
        <taxon>Paracoccaceae</taxon>
        <taxon>Aquimixticola</taxon>
    </lineage>
</organism>
<evidence type="ECO:0000313" key="2">
    <source>
        <dbReference type="Proteomes" id="UP000193862"/>
    </source>
</evidence>
<dbReference type="RefSeq" id="WP_085835920.1">
    <property type="nucleotide sequence ID" value="NZ_FWFS01000004.1"/>
</dbReference>
<dbReference type="NCBIfam" id="NF005677">
    <property type="entry name" value="PRK07471.1"/>
    <property type="match status" value="1"/>
</dbReference>
<dbReference type="GO" id="GO:0009360">
    <property type="term" value="C:DNA polymerase III complex"/>
    <property type="evidence" value="ECO:0007669"/>
    <property type="project" value="TreeGrafter"/>
</dbReference>
<keyword evidence="1" id="KW-0808">Transferase</keyword>
<dbReference type="AlphaFoldDB" id="A0A1Y5S8H7"/>
<evidence type="ECO:0000313" key="1">
    <source>
        <dbReference type="EMBL" id="SLN34857.1"/>
    </source>
</evidence>
<dbReference type="PANTHER" id="PTHR11669">
    <property type="entry name" value="REPLICATION FACTOR C / DNA POLYMERASE III GAMMA-TAU SUBUNIT"/>
    <property type="match status" value="1"/>
</dbReference>
<proteinExistence type="predicted"/>
<dbReference type="Pfam" id="PF13177">
    <property type="entry name" value="DNA_pol3_delta2"/>
    <property type="match status" value="1"/>
</dbReference>
<dbReference type="GO" id="GO:0006261">
    <property type="term" value="P:DNA-templated DNA replication"/>
    <property type="evidence" value="ECO:0007669"/>
    <property type="project" value="TreeGrafter"/>
</dbReference>
<dbReference type="Proteomes" id="UP000193862">
    <property type="component" value="Unassembled WGS sequence"/>
</dbReference>
<dbReference type="InterPro" id="IPR050238">
    <property type="entry name" value="DNA_Rep/Repair_Clamp_Loader"/>
</dbReference>
<sequence>MSDPDIPEADTVHGARHPRFAPRVIGHEAAEAAFLDAYNSGRMHHAWLVHGPKGVGKATLAWRIARFLLDQPGDAGGGLFGAPEVPHSLDVDPESGPARRANALTEQRLCLVRRAWDEKSGKLKSQITVDEVRKLNTFFQMSSADGGRRVVIVDAADEMNTSAANALLKQLEEPPAGATILLISHQPSRLLPTIRSRCRDLRLSPLDAPQMAQALANAQDDIDGGPDPDQDGHTQALAQLASGSVGEALRLMNMDGIAVYGELVSLFAALPDLDRTRALKLAESAAGRGNAERFDLIIRLMDMFLTRLARTGAGAPPVVEAARAEADVMRRLAPDAHAARVWATLQQELSARATHARAVNLDPAALILDMVLKVNETARPLAAG</sequence>
<dbReference type="GO" id="GO:0003887">
    <property type="term" value="F:DNA-directed DNA polymerase activity"/>
    <property type="evidence" value="ECO:0007669"/>
    <property type="project" value="UniProtKB-EC"/>
</dbReference>